<evidence type="ECO:0000256" key="1">
    <source>
        <dbReference type="SAM" id="SignalP"/>
    </source>
</evidence>
<dbReference type="AlphaFoldDB" id="A0A507B9X6"/>
<accession>A0A507B9X6</accession>
<dbReference type="InParanoid" id="A0A507B9X6"/>
<dbReference type="RefSeq" id="XP_030998124.1">
    <property type="nucleotide sequence ID" value="XM_031135266.1"/>
</dbReference>
<organism evidence="2 3">
    <name type="scientific">Thyridium curvatum</name>
    <dbReference type="NCBI Taxonomy" id="1093900"/>
    <lineage>
        <taxon>Eukaryota</taxon>
        <taxon>Fungi</taxon>
        <taxon>Dikarya</taxon>
        <taxon>Ascomycota</taxon>
        <taxon>Pezizomycotina</taxon>
        <taxon>Sordariomycetes</taxon>
        <taxon>Sordariomycetidae</taxon>
        <taxon>Thyridiales</taxon>
        <taxon>Thyridiaceae</taxon>
        <taxon>Thyridium</taxon>
    </lineage>
</organism>
<keyword evidence="3" id="KW-1185">Reference proteome</keyword>
<reference evidence="2 3" key="1">
    <citation type="submission" date="2019-06" db="EMBL/GenBank/DDBJ databases">
        <title>Draft genome sequence of the filamentous fungus Phialemoniopsis curvata isolated from diesel fuel.</title>
        <authorList>
            <person name="Varaljay V.A."/>
            <person name="Lyon W.J."/>
            <person name="Crouch A.L."/>
            <person name="Drake C.E."/>
            <person name="Hollomon J.M."/>
            <person name="Nadeau L.J."/>
            <person name="Nunn H.S."/>
            <person name="Stevenson B.S."/>
            <person name="Bojanowski C.L."/>
            <person name="Crookes-Goodson W.J."/>
        </authorList>
    </citation>
    <scope>NUCLEOTIDE SEQUENCE [LARGE SCALE GENOMIC DNA]</scope>
    <source>
        <strain evidence="2 3">D216</strain>
    </source>
</reference>
<dbReference type="EMBL" id="SKBQ01000184">
    <property type="protein sequence ID" value="TPX16413.1"/>
    <property type="molecule type" value="Genomic_DNA"/>
</dbReference>
<keyword evidence="1" id="KW-0732">Signal</keyword>
<name>A0A507B9X6_9PEZI</name>
<feature type="chain" id="PRO_5021500796" description="Secreted protein" evidence="1">
    <location>
        <begin position="29"/>
        <end position="162"/>
    </location>
</feature>
<evidence type="ECO:0000313" key="2">
    <source>
        <dbReference type="EMBL" id="TPX16413.1"/>
    </source>
</evidence>
<evidence type="ECO:0008006" key="4">
    <source>
        <dbReference type="Google" id="ProtNLM"/>
    </source>
</evidence>
<dbReference type="Proteomes" id="UP000319257">
    <property type="component" value="Unassembled WGS sequence"/>
</dbReference>
<gene>
    <name evidence="2" type="ORF">E0L32_012427</name>
</gene>
<protein>
    <recommendedName>
        <fullName evidence="4">Secreted protein</fullName>
    </recommendedName>
</protein>
<evidence type="ECO:0000313" key="3">
    <source>
        <dbReference type="Proteomes" id="UP000319257"/>
    </source>
</evidence>
<comment type="caution">
    <text evidence="2">The sequence shown here is derived from an EMBL/GenBank/DDBJ whole genome shotgun (WGS) entry which is preliminary data.</text>
</comment>
<sequence>MKFSVSNNAAAAAAAAFFLLAGGPLASAQGGVMQPAPFEITGFFAGTVPHSSQNYYTFTASQGPDKTANCSANLLSYQHMADVPVTACASAQPPQWSFNFTRATDGAGALLKVWLNDDKVARLEGDHHIPADQIVTSGVGTGIKEEYTGPHDFVITDVKVVA</sequence>
<feature type="signal peptide" evidence="1">
    <location>
        <begin position="1"/>
        <end position="28"/>
    </location>
</feature>
<proteinExistence type="predicted"/>
<dbReference type="OrthoDB" id="3679184at2759"/>
<dbReference type="GeneID" id="41979874"/>